<organism evidence="1">
    <name type="scientific">Rodentolepis nana</name>
    <name type="common">Dwarf tapeworm</name>
    <name type="synonym">Hymenolepis nana</name>
    <dbReference type="NCBI Taxonomy" id="102285"/>
    <lineage>
        <taxon>Eukaryota</taxon>
        <taxon>Metazoa</taxon>
        <taxon>Spiralia</taxon>
        <taxon>Lophotrochozoa</taxon>
        <taxon>Platyhelminthes</taxon>
        <taxon>Cestoda</taxon>
        <taxon>Eucestoda</taxon>
        <taxon>Cyclophyllidea</taxon>
        <taxon>Hymenolepididae</taxon>
        <taxon>Rodentolepis</taxon>
    </lineage>
</organism>
<sequence>LSAALLPIQEVVHHWLKDEVTYLTCCNRCIRSDCLPTHGRPEYRSGIPQRFSQQLPNRDSYITVADESVEFSDDGILSQRCPSRPKKNGTNYPPRNHGELTALSSNRIDTTISLDQTQFLFPGKDYVNLIYKELYEVDKPETCRFKQISLMIVRKMEQEYHGGV</sequence>
<protein>
    <submittedName>
        <fullName evidence="1">SH2 domain-containing protein</fullName>
    </submittedName>
</protein>
<dbReference type="AlphaFoldDB" id="A0A0R3TGP5"/>
<name>A0A0R3TGP5_RODNA</name>
<proteinExistence type="predicted"/>
<dbReference type="WBParaSite" id="HNAJ_0000623601-mRNA-1">
    <property type="protein sequence ID" value="HNAJ_0000623601-mRNA-1"/>
    <property type="gene ID" value="HNAJ_0000623601"/>
</dbReference>
<accession>A0A0R3TGP5</accession>
<reference evidence="1" key="1">
    <citation type="submission" date="2017-02" db="UniProtKB">
        <authorList>
            <consortium name="WormBaseParasite"/>
        </authorList>
    </citation>
    <scope>IDENTIFICATION</scope>
</reference>
<evidence type="ECO:0000313" key="1">
    <source>
        <dbReference type="WBParaSite" id="HNAJ_0000623601-mRNA-1"/>
    </source>
</evidence>